<protein>
    <recommendedName>
        <fullName evidence="2">NACHT domain-containing protein</fullName>
    </recommendedName>
</protein>
<dbReference type="PROSITE" id="PS50837">
    <property type="entry name" value="NACHT"/>
    <property type="match status" value="1"/>
</dbReference>
<accession>A0A017STD8</accession>
<dbReference type="STRING" id="1192034.CAP_1616"/>
<proteinExistence type="predicted"/>
<reference evidence="3 4" key="1">
    <citation type="submission" date="2013-05" db="EMBL/GenBank/DDBJ databases">
        <title>Genome assembly of Chondromyces apiculatus DSM 436.</title>
        <authorList>
            <person name="Sharma G."/>
            <person name="Khatri I."/>
            <person name="Kaur C."/>
            <person name="Mayilraj S."/>
            <person name="Subramanian S."/>
        </authorList>
    </citation>
    <scope>NUCLEOTIDE SEQUENCE [LARGE SCALE GENOMIC DNA]</scope>
    <source>
        <strain evidence="3 4">DSM 436</strain>
    </source>
</reference>
<dbReference type="PANTHER" id="PTHR46844:SF1">
    <property type="entry name" value="SLR5058 PROTEIN"/>
    <property type="match status" value="1"/>
</dbReference>
<dbReference type="Gene3D" id="3.40.50.300">
    <property type="entry name" value="P-loop containing nucleotide triphosphate hydrolases"/>
    <property type="match status" value="1"/>
</dbReference>
<dbReference type="InterPro" id="IPR029052">
    <property type="entry name" value="Metallo-depent_PP-like"/>
</dbReference>
<dbReference type="Proteomes" id="UP000019678">
    <property type="component" value="Unassembled WGS sequence"/>
</dbReference>
<dbReference type="Pfam" id="PF00149">
    <property type="entry name" value="Metallophos"/>
    <property type="match status" value="1"/>
</dbReference>
<gene>
    <name evidence="3" type="ORF">CAP_1616</name>
</gene>
<dbReference type="InterPro" id="IPR027417">
    <property type="entry name" value="P-loop_NTPase"/>
</dbReference>
<dbReference type="GO" id="GO:0016787">
    <property type="term" value="F:hydrolase activity"/>
    <property type="evidence" value="ECO:0007669"/>
    <property type="project" value="InterPro"/>
</dbReference>
<evidence type="ECO:0000313" key="3">
    <source>
        <dbReference type="EMBL" id="EYF00027.1"/>
    </source>
</evidence>
<dbReference type="Gene3D" id="3.60.21.10">
    <property type="match status" value="1"/>
</dbReference>
<evidence type="ECO:0000313" key="4">
    <source>
        <dbReference type="Proteomes" id="UP000019678"/>
    </source>
</evidence>
<dbReference type="Pfam" id="PF05729">
    <property type="entry name" value="NACHT"/>
    <property type="match status" value="1"/>
</dbReference>
<dbReference type="eggNOG" id="COG5635">
    <property type="taxonomic scope" value="Bacteria"/>
</dbReference>
<feature type="compositionally biased region" description="Low complexity" evidence="1">
    <location>
        <begin position="1178"/>
        <end position="1206"/>
    </location>
</feature>
<dbReference type="eggNOG" id="COG1409">
    <property type="taxonomic scope" value="Bacteria"/>
</dbReference>
<feature type="region of interest" description="Disordered" evidence="1">
    <location>
        <begin position="1178"/>
        <end position="1208"/>
    </location>
</feature>
<keyword evidence="4" id="KW-1185">Reference proteome</keyword>
<dbReference type="SUPFAM" id="SSF56300">
    <property type="entry name" value="Metallo-dependent phosphatases"/>
    <property type="match status" value="1"/>
</dbReference>
<comment type="caution">
    <text evidence="3">The sequence shown here is derived from an EMBL/GenBank/DDBJ whole genome shotgun (WGS) entry which is preliminary data.</text>
</comment>
<dbReference type="SUPFAM" id="SSF52540">
    <property type="entry name" value="P-loop containing nucleoside triphosphate hydrolases"/>
    <property type="match status" value="1"/>
</dbReference>
<dbReference type="InterPro" id="IPR007111">
    <property type="entry name" value="NACHT_NTPase"/>
</dbReference>
<name>A0A017STD8_9BACT</name>
<feature type="domain" description="NACHT" evidence="2">
    <location>
        <begin position="178"/>
        <end position="278"/>
    </location>
</feature>
<organism evidence="3 4">
    <name type="scientific">Chondromyces apiculatus DSM 436</name>
    <dbReference type="NCBI Taxonomy" id="1192034"/>
    <lineage>
        <taxon>Bacteria</taxon>
        <taxon>Pseudomonadati</taxon>
        <taxon>Myxococcota</taxon>
        <taxon>Polyangia</taxon>
        <taxon>Polyangiales</taxon>
        <taxon>Polyangiaceae</taxon>
        <taxon>Chondromyces</taxon>
    </lineage>
</organism>
<sequence length="1558" mass="173262">MLPSLSALFPAGPEGEARCQALLSDLVEQADLLDGTSRRKGRRGKQADLLDDLCDAEVQVRLEEGAVRRRAPVALDGPEVAGLMRRFPSLVAYHCPEHAHRVSDVPERTDLRALAEHYRKEVASRHEHVRLLGLPPEVLRQRDLRGIQLKDIFVPLSFVPEKHREQRQGLGALVREGRSVVVLGDPGMGKTTLLLFLTLCSAGAVSLDGVPEPPRVPLFLSLRELALERVKNPELSFLGYLALRARTDLSLPEARPALFDAVLRLGQATVLLDGLDEVGSSAARSRIAQDIRRFQAEYPRCATWVTSRVYGYTPDVALPERVFAHVRVEPLRDDQVEDFLRRWYALQIPDNPREQEEQRASLHRAIFRTSGVRRLAGNPLLLTLMAFIHRVVGDLPQDRGRLYEQCVEMLLRSWLEAKQGPDGHVERHPFEELGLHQERQKDYLAHLALHIQGRPELRGEEARGLIARDEALDCLARRHFEQSQRERPHIGLADAREEMRHFLDFIGDRAGLLLDRGGGKLSFLHLSFQEYLAAWVFTCAPTEHDNPGFFVEHLGDPAWEEVLLLRLYVVQRMAGGGGNRAFDAIMAVVFRELEQRDAPEGWLTLTRALRDNLTFTDRDRRQILTRAIQLWAASPAFSGVWFTALEEVKLFSPASGKVLAELLAAAVRGTREAPVEEAVACLHLEIKLFGLTEEAVARVQASPRLPEVLPHLAALVAEPALAPVLAGVKVEDWDAVFAALEGATLYELTLGWATGAGQAPGPLAVQGATNWMRRKLSEEAASRRVFAAAHAASDACSLFIQTGRLYVEDPLYKLDIPFAGALVPEDQFAQVGGAARQRVLHAVSLASERLEIHHAAIDPFGSPRVRWASTWMKEMLMHFTPTPTLFESMLDQMSAVFVHFFGRRYVADFTRHMGLYLGDDINRDFGHVLLRAFTRDFGKHFSRDFGRDFGRSLLYTFSRYYDQEFARAFVRDFGRGFERDLARLFVQNFGRGLGIAGSSGGGETQIKEVLKDDARVLWLINQEHFWKEWAWTRPILPAELDMKIGVQALQVHLENPLGLASLLGRMQEFALLHHLFAYARYMACLAPRQGLPEEKITAWFERHPVDVHLVAWSWQQFADDIQRNLGGLRGAEGALAMVHAQYASLMTGIQLDGNGTRWRHLLDTREGGLDSLLEASLPSAAGGSTSPPSVSTATAASSAAEAAHPAPADPPVPAPLLTWLHLSDIHFGHPSAGHRADRKLVLDKFRADVATYRDIGVPRVDMILVTGDIAWSAQTAQYEEARAWLHEVASLVGVDADKIFVVPGNHDVDRNADKDRTTKRLLRDLRENDESLDEVLTDAGDRALLAGRQRAYLDFVKAMGPACLGTPPGPEAPLWWRARVEGVGGLKVRLVGLNTALLAADDKDQGKLRVGKTQVAELLTGPSPAEDELVLVLGHHPSQHGWLADQRDVDHELRSRAHLHLTGHVHDHETEALLAGGGMGIVRVVAGAVHGDAAAPGTAFGHGYSFGAIVDGGDGTLQARIYPRRYSDRNRDFRQDTENVPKGHSYAEHVIPRLKWRR</sequence>
<dbReference type="InterPro" id="IPR004843">
    <property type="entry name" value="Calcineurin-like_PHP"/>
</dbReference>
<dbReference type="PANTHER" id="PTHR46844">
    <property type="entry name" value="SLR5058 PROTEIN"/>
    <property type="match status" value="1"/>
</dbReference>
<dbReference type="EMBL" id="ASRX01000143">
    <property type="protein sequence ID" value="EYF00027.1"/>
    <property type="molecule type" value="Genomic_DNA"/>
</dbReference>
<evidence type="ECO:0000259" key="2">
    <source>
        <dbReference type="PROSITE" id="PS50837"/>
    </source>
</evidence>
<evidence type="ECO:0000256" key="1">
    <source>
        <dbReference type="SAM" id="MobiDB-lite"/>
    </source>
</evidence>